<comment type="caution">
    <text evidence="1">The sequence shown here is derived from an EMBL/GenBank/DDBJ whole genome shotgun (WGS) entry which is preliminary data.</text>
</comment>
<dbReference type="EMBL" id="BARU01025283">
    <property type="protein sequence ID" value="GAH64595.1"/>
    <property type="molecule type" value="Genomic_DNA"/>
</dbReference>
<gene>
    <name evidence="1" type="ORF">S03H2_40750</name>
</gene>
<organism evidence="1">
    <name type="scientific">marine sediment metagenome</name>
    <dbReference type="NCBI Taxonomy" id="412755"/>
    <lineage>
        <taxon>unclassified sequences</taxon>
        <taxon>metagenomes</taxon>
        <taxon>ecological metagenomes</taxon>
    </lineage>
</organism>
<evidence type="ECO:0000313" key="1">
    <source>
        <dbReference type="EMBL" id="GAH64595.1"/>
    </source>
</evidence>
<dbReference type="AlphaFoldDB" id="X1I5M3"/>
<accession>X1I5M3</accession>
<reference evidence="1" key="1">
    <citation type="journal article" date="2014" name="Front. Microbiol.">
        <title>High frequency of phylogenetically diverse reductive dehalogenase-homologous genes in deep subseafloor sedimentary metagenomes.</title>
        <authorList>
            <person name="Kawai M."/>
            <person name="Futagami T."/>
            <person name="Toyoda A."/>
            <person name="Takaki Y."/>
            <person name="Nishi S."/>
            <person name="Hori S."/>
            <person name="Arai W."/>
            <person name="Tsubouchi T."/>
            <person name="Morono Y."/>
            <person name="Uchiyama I."/>
            <person name="Ito T."/>
            <person name="Fujiyama A."/>
            <person name="Inagaki F."/>
            <person name="Takami H."/>
        </authorList>
    </citation>
    <scope>NUCLEOTIDE SEQUENCE</scope>
    <source>
        <strain evidence="1">Expedition CK06-06</strain>
    </source>
</reference>
<protein>
    <submittedName>
        <fullName evidence="1">Uncharacterized protein</fullName>
    </submittedName>
</protein>
<proteinExistence type="predicted"/>
<name>X1I5M3_9ZZZZ</name>
<sequence length="47" mass="5610">MIKKHGIVKWNEICEKKSDLYYKGRKIQFGGDPLTLEKKNPNLYKKK</sequence>